<dbReference type="NCBIfam" id="TIGR03099">
    <property type="entry name" value="dCO2ase_PEP1"/>
    <property type="match status" value="1"/>
</dbReference>
<evidence type="ECO:0000259" key="4">
    <source>
        <dbReference type="Pfam" id="PF00278"/>
    </source>
</evidence>
<keyword evidence="2" id="KW-0663">Pyridoxal phosphate</keyword>
<reference evidence="6 7" key="1">
    <citation type="submission" date="2023-11" db="EMBL/GenBank/DDBJ databases">
        <title>MicrobeMod: A computational toolkit for identifying prokaryotic methylation and restriction-modification with nanopore sequencing.</title>
        <authorList>
            <person name="Crits-Christoph A."/>
            <person name="Kang S.C."/>
            <person name="Lee H."/>
            <person name="Ostrov N."/>
        </authorList>
    </citation>
    <scope>NUCLEOTIDE SEQUENCE [LARGE SCALE GENOMIC DNA]</scope>
    <source>
        <strain evidence="6 7">DSMZ 16071</strain>
    </source>
</reference>
<evidence type="ECO:0000256" key="2">
    <source>
        <dbReference type="ARBA" id="ARBA00022898"/>
    </source>
</evidence>
<keyword evidence="7" id="KW-1185">Reference proteome</keyword>
<dbReference type="Gene3D" id="2.40.37.10">
    <property type="entry name" value="Lyase, Ornithine Decarboxylase, Chain A, domain 1"/>
    <property type="match status" value="1"/>
</dbReference>
<dbReference type="Gene3D" id="3.20.20.10">
    <property type="entry name" value="Alanine racemase"/>
    <property type="match status" value="1"/>
</dbReference>
<dbReference type="InterPro" id="IPR009006">
    <property type="entry name" value="Ala_racemase/Decarboxylase_C"/>
</dbReference>
<evidence type="ECO:0000259" key="5">
    <source>
        <dbReference type="Pfam" id="PF02784"/>
    </source>
</evidence>
<dbReference type="PROSITE" id="PS00879">
    <property type="entry name" value="ODR_DC_2_2"/>
    <property type="match status" value="1"/>
</dbReference>
<feature type="domain" description="Orn/DAP/Arg decarboxylase 2 N-terminal" evidence="5">
    <location>
        <begin position="45"/>
        <end position="290"/>
    </location>
</feature>
<evidence type="ECO:0000256" key="3">
    <source>
        <dbReference type="RuleBase" id="RU003737"/>
    </source>
</evidence>
<name>A0ABZ0X583_9GAMM</name>
<organism evidence="6 7">
    <name type="scientific">Kangiella aquimarina</name>
    <dbReference type="NCBI Taxonomy" id="261965"/>
    <lineage>
        <taxon>Bacteria</taxon>
        <taxon>Pseudomonadati</taxon>
        <taxon>Pseudomonadota</taxon>
        <taxon>Gammaproteobacteria</taxon>
        <taxon>Kangiellales</taxon>
        <taxon>Kangiellaceae</taxon>
        <taxon>Kangiella</taxon>
    </lineage>
</organism>
<evidence type="ECO:0000256" key="1">
    <source>
        <dbReference type="ARBA" id="ARBA00001933"/>
    </source>
</evidence>
<dbReference type="SUPFAM" id="SSF50621">
    <property type="entry name" value="Alanine racemase C-terminal domain-like"/>
    <property type="match status" value="1"/>
</dbReference>
<dbReference type="RefSeq" id="WP_018623529.1">
    <property type="nucleotide sequence ID" value="NZ_CP140158.1"/>
</dbReference>
<dbReference type="SUPFAM" id="SSF51419">
    <property type="entry name" value="PLP-binding barrel"/>
    <property type="match status" value="1"/>
</dbReference>
<gene>
    <name evidence="6" type="ORF">SR900_01355</name>
</gene>
<dbReference type="Pfam" id="PF02784">
    <property type="entry name" value="Orn_Arg_deC_N"/>
    <property type="match status" value="1"/>
</dbReference>
<dbReference type="InterPro" id="IPR002433">
    <property type="entry name" value="Orn_de-COase"/>
</dbReference>
<dbReference type="InterPro" id="IPR022643">
    <property type="entry name" value="De-COase2_C"/>
</dbReference>
<dbReference type="InterPro" id="IPR017530">
    <property type="entry name" value="DCO2ase_PEP1"/>
</dbReference>
<dbReference type="PANTHER" id="PTHR43727:SF2">
    <property type="entry name" value="GROUP IV DECARBOXYLASE"/>
    <property type="match status" value="1"/>
</dbReference>
<dbReference type="CDD" id="cd06839">
    <property type="entry name" value="PLPDE_III_Btrk_like"/>
    <property type="match status" value="1"/>
</dbReference>
<proteinExistence type="inferred from homology"/>
<dbReference type="PRINTS" id="PR01182">
    <property type="entry name" value="ORNDCRBXLASE"/>
</dbReference>
<protein>
    <submittedName>
        <fullName evidence="6">Pyridoxal-dependent decarboxylase, exosortase A system-associated</fullName>
    </submittedName>
</protein>
<evidence type="ECO:0000313" key="7">
    <source>
        <dbReference type="Proteomes" id="UP001324185"/>
    </source>
</evidence>
<dbReference type="InterPro" id="IPR029066">
    <property type="entry name" value="PLP-binding_barrel"/>
</dbReference>
<feature type="domain" description="Orn/DAP/Arg decarboxylase 2 C-terminal" evidence="4">
    <location>
        <begin position="38"/>
        <end position="386"/>
    </location>
</feature>
<sequence length="408" mass="44619">MSLKTHADMSQFTTRDSQLVIAGHAIDQLAAIAGQTPFYVYDRAVIQQNVETLRHYFPEVSLHYAIKANPMPAVVNYLSQQVDGLDVASAKELHIALSTGISPSKVSFAGPGKSTQELSMAIAAGITLNVESITELERIIAIVEHDNTSANVALRLNPDFELKSSGMKMGGGPQQFGIDVEQLDSVFELLKHPKLHFMGLHIFTGSQNLNAGSIITAHNSIFALVDRLQQEYSFSLKHLNIGGGFGIPYFPGDQLLDLEPIADNLNQLITEHQKLLVDCELILELGRYLVGNAGVYVCQITDKKISRDQTYLICNGGLHHHLAASGNFGQVIRKNYPVAIANRMQQSDTELVNIVGPLCTPLDILANKMELPKAEIGDWVAVFQSGAYGFTASPRDFLSHPHPVELLL</sequence>
<dbReference type="EMBL" id="CP140158">
    <property type="protein sequence ID" value="WQG85541.1"/>
    <property type="molecule type" value="Genomic_DNA"/>
</dbReference>
<dbReference type="Proteomes" id="UP001324185">
    <property type="component" value="Chromosome"/>
</dbReference>
<dbReference type="InterPro" id="IPR000183">
    <property type="entry name" value="Orn/DAP/Arg_de-COase"/>
</dbReference>
<comment type="similarity">
    <text evidence="3">Belongs to the Orn/Lys/Arg decarboxylase class-II family.</text>
</comment>
<dbReference type="InterPro" id="IPR022657">
    <property type="entry name" value="De-COase2_CS"/>
</dbReference>
<evidence type="ECO:0000313" key="6">
    <source>
        <dbReference type="EMBL" id="WQG85541.1"/>
    </source>
</evidence>
<dbReference type="InterPro" id="IPR022644">
    <property type="entry name" value="De-COase2_N"/>
</dbReference>
<accession>A0ABZ0X583</accession>
<dbReference type="Pfam" id="PF00278">
    <property type="entry name" value="Orn_DAP_Arg_deC"/>
    <property type="match status" value="1"/>
</dbReference>
<dbReference type="PRINTS" id="PR01179">
    <property type="entry name" value="ODADCRBXLASE"/>
</dbReference>
<dbReference type="PANTHER" id="PTHR43727">
    <property type="entry name" value="DIAMINOPIMELATE DECARBOXYLASE"/>
    <property type="match status" value="1"/>
</dbReference>
<comment type="cofactor">
    <cofactor evidence="1">
        <name>pyridoxal 5'-phosphate</name>
        <dbReference type="ChEBI" id="CHEBI:597326"/>
    </cofactor>
</comment>